<feature type="domain" description="YARHG" evidence="1">
    <location>
        <begin position="272"/>
        <end position="358"/>
    </location>
</feature>
<gene>
    <name evidence="2" type="ORF">H8D96_19890</name>
</gene>
<organism evidence="2 3">
    <name type="scientific">Candidatus Desulfatibia vada</name>
    <dbReference type="NCBI Taxonomy" id="2841696"/>
    <lineage>
        <taxon>Bacteria</taxon>
        <taxon>Pseudomonadati</taxon>
        <taxon>Thermodesulfobacteriota</taxon>
        <taxon>Desulfobacteria</taxon>
        <taxon>Desulfobacterales</taxon>
        <taxon>Desulfobacterales incertae sedis</taxon>
        <taxon>Candidatus Desulfatibia</taxon>
    </lineage>
</organism>
<dbReference type="Gene3D" id="1.20.58.1690">
    <property type="match status" value="1"/>
</dbReference>
<name>A0A8J6NUC4_9BACT</name>
<evidence type="ECO:0000313" key="2">
    <source>
        <dbReference type="EMBL" id="MBC8434176.1"/>
    </source>
</evidence>
<dbReference type="InterPro" id="IPR055847">
    <property type="entry name" value="DUF7424"/>
</dbReference>
<dbReference type="PROSITE" id="PS51257">
    <property type="entry name" value="PROKAR_LIPOPROTEIN"/>
    <property type="match status" value="1"/>
</dbReference>
<dbReference type="AlphaFoldDB" id="A0A8J6NUC4"/>
<dbReference type="Pfam" id="PF24199">
    <property type="entry name" value="DUF7424"/>
    <property type="match status" value="1"/>
</dbReference>
<dbReference type="InterPro" id="IPR038434">
    <property type="entry name" value="YARHG_sf"/>
</dbReference>
<dbReference type="InterPro" id="IPR025582">
    <property type="entry name" value="YARHG_dom"/>
</dbReference>
<dbReference type="Pfam" id="PF13308">
    <property type="entry name" value="YARHG"/>
    <property type="match status" value="1"/>
</dbReference>
<dbReference type="SMART" id="SM01324">
    <property type="entry name" value="YARHG"/>
    <property type="match status" value="1"/>
</dbReference>
<evidence type="ECO:0000313" key="3">
    <source>
        <dbReference type="Proteomes" id="UP000605201"/>
    </source>
</evidence>
<dbReference type="Proteomes" id="UP000605201">
    <property type="component" value="Unassembled WGS sequence"/>
</dbReference>
<reference evidence="2 3" key="1">
    <citation type="submission" date="2020-08" db="EMBL/GenBank/DDBJ databases">
        <title>Bridging the membrane lipid divide: bacteria of the FCB group superphylum have the potential to synthesize archaeal ether lipids.</title>
        <authorList>
            <person name="Villanueva L."/>
            <person name="Von Meijenfeldt F.A.B."/>
            <person name="Westbye A.B."/>
            <person name="Yadav S."/>
            <person name="Hopmans E.C."/>
            <person name="Dutilh B.E."/>
            <person name="Sinninghe Damste J.S."/>
        </authorList>
    </citation>
    <scope>NUCLEOTIDE SEQUENCE [LARGE SCALE GENOMIC DNA]</scope>
    <source>
        <strain evidence="2">NIOZ-UU17</strain>
    </source>
</reference>
<proteinExistence type="predicted"/>
<dbReference type="EMBL" id="JACNIG010000396">
    <property type="protein sequence ID" value="MBC8434176.1"/>
    <property type="molecule type" value="Genomic_DNA"/>
</dbReference>
<evidence type="ECO:0000259" key="1">
    <source>
        <dbReference type="SMART" id="SM01324"/>
    </source>
</evidence>
<accession>A0A8J6NUC4</accession>
<protein>
    <submittedName>
        <fullName evidence="2">YARHG domain-containing protein</fullName>
    </submittedName>
</protein>
<comment type="caution">
    <text evidence="2">The sequence shown here is derived from an EMBL/GenBank/DDBJ whole genome shotgun (WGS) entry which is preliminary data.</text>
</comment>
<sequence length="370" mass="42710">MKHDILRRIKNGGKVALVLILLLYSVILSGCKFECTSNIYTSDIIEVRNAKKPLFAESTIKIEVLDRSSYEQNKAQIRDLFSRHFQNVKDLSCEEIGLNTFVVGRTKIPIWFNPNIEGTYSSRQLLSIMVADLRKKEQMTKVFLAVDRESYLALKKDIENQFLGATISVDDMKITIILHNDQRHPVTAFGTCVYINGQPEPEVSKIVLERRDSVELIMPTISIAKAFEVGRSPFLLFQLENAEIATKQVDPEPARNEKRPDKKQVVQSISKSPWLFPELNKRYIKDEELKALSKDQLWRAKSELLARHGYIFKTPRGKSFAKSLGTHYKGTVLDVNIIYEQFNEYEKVNTDMIEKREKKSKLFNKYLNVK</sequence>